<dbReference type="SMART" id="SM00419">
    <property type="entry name" value="HTH_CRP"/>
    <property type="match status" value="1"/>
</dbReference>
<dbReference type="InterPro" id="IPR012318">
    <property type="entry name" value="HTH_CRP"/>
</dbReference>
<dbReference type="EMBL" id="JAGISH010000007">
    <property type="protein sequence ID" value="MBP0483643.1"/>
    <property type="molecule type" value="Genomic_DNA"/>
</dbReference>
<sequence>MRRVEATFLEDIYGDGDAVPRDPSDAPFVALLLEGTLREDVPGPQGGAQLFALTFAGETLSPLSPRRSGGTLTAIDQSRLLTCDRIGFDRLAGAIPRLRVNLLGLLQDQLAEAHCWQTLLGRKTAMERVASMLAWFHARQGRPEEMYLPVGRAELGQMTGLTLETVSRQMRALERQGVIALSLPTRVRVLDETGLKHLTGDAPLRRPLHS</sequence>
<reference evidence="5" key="1">
    <citation type="submission" date="2021-03" db="EMBL/GenBank/DDBJ databases">
        <title>Sagittula salina sp. nov. strain M10.9X isolated from the marine waste.</title>
        <authorList>
            <person name="Satari L."/>
            <person name="Molina-Menor E."/>
            <person name="Vidal-Verdu A."/>
            <person name="Pascual J."/>
            <person name="Pereto J."/>
            <person name="Porcar M."/>
        </authorList>
    </citation>
    <scope>NUCLEOTIDE SEQUENCE</scope>
    <source>
        <strain evidence="5">M10.9X</strain>
    </source>
</reference>
<proteinExistence type="predicted"/>
<dbReference type="Proteomes" id="UP000675940">
    <property type="component" value="Unassembled WGS sequence"/>
</dbReference>
<dbReference type="SUPFAM" id="SSF51206">
    <property type="entry name" value="cAMP-binding domain-like"/>
    <property type="match status" value="1"/>
</dbReference>
<dbReference type="GO" id="GO:0006355">
    <property type="term" value="P:regulation of DNA-templated transcription"/>
    <property type="evidence" value="ECO:0007669"/>
    <property type="project" value="InterPro"/>
</dbReference>
<dbReference type="AlphaFoldDB" id="A0A940MPV2"/>
<protein>
    <submittedName>
        <fullName evidence="5">Crp/Fnr family transcriptional regulator</fullName>
    </submittedName>
</protein>
<dbReference type="Gene3D" id="1.10.10.10">
    <property type="entry name" value="Winged helix-like DNA-binding domain superfamily/Winged helix DNA-binding domain"/>
    <property type="match status" value="1"/>
</dbReference>
<evidence type="ECO:0000313" key="6">
    <source>
        <dbReference type="Proteomes" id="UP000675940"/>
    </source>
</evidence>
<dbReference type="Pfam" id="PF13545">
    <property type="entry name" value="HTH_Crp_2"/>
    <property type="match status" value="1"/>
</dbReference>
<dbReference type="InterPro" id="IPR036390">
    <property type="entry name" value="WH_DNA-bd_sf"/>
</dbReference>
<dbReference type="InterPro" id="IPR014710">
    <property type="entry name" value="RmlC-like_jellyroll"/>
</dbReference>
<dbReference type="InterPro" id="IPR036388">
    <property type="entry name" value="WH-like_DNA-bd_sf"/>
</dbReference>
<gene>
    <name evidence="5" type="ORF">J5474_14250</name>
</gene>
<feature type="domain" description="HTH crp-type" evidence="4">
    <location>
        <begin position="123"/>
        <end position="193"/>
    </location>
</feature>
<dbReference type="PROSITE" id="PS51063">
    <property type="entry name" value="HTH_CRP_2"/>
    <property type="match status" value="1"/>
</dbReference>
<keyword evidence="2" id="KW-0238">DNA-binding</keyword>
<keyword evidence="1" id="KW-0805">Transcription regulation</keyword>
<dbReference type="PRINTS" id="PR00034">
    <property type="entry name" value="HTHCRP"/>
</dbReference>
<evidence type="ECO:0000256" key="3">
    <source>
        <dbReference type="ARBA" id="ARBA00023163"/>
    </source>
</evidence>
<evidence type="ECO:0000259" key="4">
    <source>
        <dbReference type="PROSITE" id="PS51063"/>
    </source>
</evidence>
<organism evidence="5 6">
    <name type="scientific">Sagittula salina</name>
    <dbReference type="NCBI Taxonomy" id="2820268"/>
    <lineage>
        <taxon>Bacteria</taxon>
        <taxon>Pseudomonadati</taxon>
        <taxon>Pseudomonadota</taxon>
        <taxon>Alphaproteobacteria</taxon>
        <taxon>Rhodobacterales</taxon>
        <taxon>Roseobacteraceae</taxon>
        <taxon>Sagittula</taxon>
    </lineage>
</organism>
<dbReference type="CDD" id="cd00092">
    <property type="entry name" value="HTH_CRP"/>
    <property type="match status" value="1"/>
</dbReference>
<dbReference type="SUPFAM" id="SSF46785">
    <property type="entry name" value="Winged helix' DNA-binding domain"/>
    <property type="match status" value="1"/>
</dbReference>
<dbReference type="InterPro" id="IPR018490">
    <property type="entry name" value="cNMP-bd_dom_sf"/>
</dbReference>
<evidence type="ECO:0000256" key="1">
    <source>
        <dbReference type="ARBA" id="ARBA00023015"/>
    </source>
</evidence>
<evidence type="ECO:0000313" key="5">
    <source>
        <dbReference type="EMBL" id="MBP0483643.1"/>
    </source>
</evidence>
<name>A0A940MPV2_9RHOB</name>
<comment type="caution">
    <text evidence="5">The sequence shown here is derived from an EMBL/GenBank/DDBJ whole genome shotgun (WGS) entry which is preliminary data.</text>
</comment>
<keyword evidence="3" id="KW-0804">Transcription</keyword>
<evidence type="ECO:0000256" key="2">
    <source>
        <dbReference type="ARBA" id="ARBA00023125"/>
    </source>
</evidence>
<dbReference type="GO" id="GO:0003677">
    <property type="term" value="F:DNA binding"/>
    <property type="evidence" value="ECO:0007669"/>
    <property type="project" value="UniProtKB-KW"/>
</dbReference>
<keyword evidence="6" id="KW-1185">Reference proteome</keyword>
<dbReference type="Gene3D" id="2.60.120.10">
    <property type="entry name" value="Jelly Rolls"/>
    <property type="match status" value="1"/>
</dbReference>
<accession>A0A940MPV2</accession>